<keyword evidence="12 19" id="KW-0547">Nucleotide-binding</keyword>
<gene>
    <name evidence="24" type="primary">LOC107426475</name>
</gene>
<dbReference type="FunFam" id="3.30.200.20:FF:000168">
    <property type="entry name" value="L-type lectin-domain containing receptor kinase IX.1"/>
    <property type="match status" value="1"/>
</dbReference>
<keyword evidence="9 21" id="KW-0812">Transmembrane</keyword>
<feature type="transmembrane region" description="Helical" evidence="21">
    <location>
        <begin position="16"/>
        <end position="34"/>
    </location>
</feature>
<evidence type="ECO:0000256" key="9">
    <source>
        <dbReference type="ARBA" id="ARBA00022692"/>
    </source>
</evidence>
<dbReference type="InParanoid" id="A0A6P4ACX9"/>
<dbReference type="PROSITE" id="PS00108">
    <property type="entry name" value="PROTEIN_KINASE_ST"/>
    <property type="match status" value="1"/>
</dbReference>
<dbReference type="Gene3D" id="2.60.120.200">
    <property type="match status" value="1"/>
</dbReference>
<evidence type="ECO:0000256" key="13">
    <source>
        <dbReference type="ARBA" id="ARBA00022777"/>
    </source>
</evidence>
<dbReference type="SUPFAM" id="SSF56112">
    <property type="entry name" value="Protein kinase-like (PK-like)"/>
    <property type="match status" value="1"/>
</dbReference>
<dbReference type="Proteomes" id="UP001652623">
    <property type="component" value="Chromosome 9"/>
</dbReference>
<dbReference type="GeneID" id="107426475"/>
<evidence type="ECO:0000256" key="19">
    <source>
        <dbReference type="PROSITE-ProRule" id="PRU10141"/>
    </source>
</evidence>
<proteinExistence type="inferred from homology"/>
<keyword evidence="10" id="KW-0732">Signal</keyword>
<protein>
    <recommendedName>
        <fullName evidence="5">non-specific serine/threonine protein kinase</fullName>
        <ecNumber evidence="5">2.7.11.1</ecNumber>
    </recommendedName>
</protein>
<evidence type="ECO:0000256" key="8">
    <source>
        <dbReference type="ARBA" id="ARBA00022679"/>
    </source>
</evidence>
<comment type="similarity">
    <text evidence="4">In the C-terminal section; belongs to the protein kinase superfamily. Ser/Thr protein kinase family.</text>
</comment>
<feature type="transmembrane region" description="Helical" evidence="21">
    <location>
        <begin position="276"/>
        <end position="302"/>
    </location>
</feature>
<feature type="region of interest" description="Disordered" evidence="20">
    <location>
        <begin position="636"/>
        <end position="679"/>
    </location>
</feature>
<evidence type="ECO:0000256" key="12">
    <source>
        <dbReference type="ARBA" id="ARBA00022741"/>
    </source>
</evidence>
<dbReference type="InterPro" id="IPR011009">
    <property type="entry name" value="Kinase-like_dom_sf"/>
</dbReference>
<dbReference type="KEGG" id="zju:107426475"/>
<dbReference type="GO" id="GO:0002229">
    <property type="term" value="P:defense response to oomycetes"/>
    <property type="evidence" value="ECO:0007669"/>
    <property type="project" value="UniProtKB-ARBA"/>
</dbReference>
<evidence type="ECO:0000256" key="2">
    <source>
        <dbReference type="ARBA" id="ARBA00007606"/>
    </source>
</evidence>
<dbReference type="GO" id="GO:0030246">
    <property type="term" value="F:carbohydrate binding"/>
    <property type="evidence" value="ECO:0007669"/>
    <property type="project" value="UniProtKB-KW"/>
</dbReference>
<keyword evidence="11" id="KW-0430">Lectin</keyword>
<dbReference type="PANTHER" id="PTHR27007">
    <property type="match status" value="1"/>
</dbReference>
<keyword evidence="18" id="KW-0325">Glycoprotein</keyword>
<dbReference type="SMART" id="SM00220">
    <property type="entry name" value="S_TKc"/>
    <property type="match status" value="1"/>
</dbReference>
<accession>A0A6P4ACX9</accession>
<evidence type="ECO:0000313" key="23">
    <source>
        <dbReference type="Proteomes" id="UP001652623"/>
    </source>
</evidence>
<keyword evidence="8" id="KW-0808">Transferase</keyword>
<dbReference type="InterPro" id="IPR000719">
    <property type="entry name" value="Prot_kinase_dom"/>
</dbReference>
<keyword evidence="16 21" id="KW-0472">Membrane</keyword>
<dbReference type="InterPro" id="IPR017441">
    <property type="entry name" value="Protein_kinase_ATP_BS"/>
</dbReference>
<dbReference type="EC" id="2.7.11.1" evidence="5"/>
<evidence type="ECO:0000256" key="6">
    <source>
        <dbReference type="ARBA" id="ARBA00022475"/>
    </source>
</evidence>
<evidence type="ECO:0000256" key="18">
    <source>
        <dbReference type="ARBA" id="ARBA00023180"/>
    </source>
</evidence>
<evidence type="ECO:0000256" key="11">
    <source>
        <dbReference type="ARBA" id="ARBA00022734"/>
    </source>
</evidence>
<dbReference type="Gene3D" id="1.10.510.10">
    <property type="entry name" value="Transferase(Phosphotransferase) domain 1"/>
    <property type="match status" value="1"/>
</dbReference>
<dbReference type="InterPro" id="IPR019825">
    <property type="entry name" value="Lectin_legB_Mn/Ca_BS"/>
</dbReference>
<evidence type="ECO:0000256" key="21">
    <source>
        <dbReference type="SAM" id="Phobius"/>
    </source>
</evidence>
<evidence type="ECO:0000256" key="7">
    <source>
        <dbReference type="ARBA" id="ARBA00022527"/>
    </source>
</evidence>
<keyword evidence="7" id="KW-0723">Serine/threonine-protein kinase</keyword>
<evidence type="ECO:0000256" key="17">
    <source>
        <dbReference type="ARBA" id="ARBA00023170"/>
    </source>
</evidence>
<keyword evidence="14 19" id="KW-0067">ATP-binding</keyword>
<keyword evidence="15 21" id="KW-1133">Transmembrane helix</keyword>
<evidence type="ECO:0000256" key="3">
    <source>
        <dbReference type="ARBA" id="ARBA00008536"/>
    </source>
</evidence>
<evidence type="ECO:0000256" key="15">
    <source>
        <dbReference type="ARBA" id="ARBA00022989"/>
    </source>
</evidence>
<dbReference type="InterPro" id="IPR001220">
    <property type="entry name" value="Legume_lectin_dom"/>
</dbReference>
<dbReference type="CDD" id="cd14066">
    <property type="entry name" value="STKc_IRAK"/>
    <property type="match status" value="1"/>
</dbReference>
<evidence type="ECO:0000256" key="1">
    <source>
        <dbReference type="ARBA" id="ARBA00004251"/>
    </source>
</evidence>
<dbReference type="PROSITE" id="PS50011">
    <property type="entry name" value="PROTEIN_KINASE_DOM"/>
    <property type="match status" value="1"/>
</dbReference>
<dbReference type="AlphaFoldDB" id="A0A6P4ACX9"/>
<evidence type="ECO:0000259" key="22">
    <source>
        <dbReference type="PROSITE" id="PS50011"/>
    </source>
</evidence>
<dbReference type="InterPro" id="IPR013320">
    <property type="entry name" value="ConA-like_dom_sf"/>
</dbReference>
<comment type="similarity">
    <text evidence="2">Belongs to the leguminous lectin family.</text>
</comment>
<dbReference type="PROSITE" id="PS00107">
    <property type="entry name" value="PROTEIN_KINASE_ATP"/>
    <property type="match status" value="1"/>
</dbReference>
<dbReference type="FunFam" id="1.10.510.10:FF:000240">
    <property type="entry name" value="Lectin-domain containing receptor kinase A4.3"/>
    <property type="match status" value="1"/>
</dbReference>
<keyword evidence="6" id="KW-1003">Cell membrane</keyword>
<evidence type="ECO:0000256" key="16">
    <source>
        <dbReference type="ARBA" id="ARBA00023136"/>
    </source>
</evidence>
<dbReference type="RefSeq" id="XP_015892161.1">
    <property type="nucleotide sequence ID" value="XM_016036675.4"/>
</dbReference>
<evidence type="ECO:0000313" key="24">
    <source>
        <dbReference type="RefSeq" id="XP_015892161.1"/>
    </source>
</evidence>
<dbReference type="CDD" id="cd06899">
    <property type="entry name" value="lectin_legume_LecRK_Arcelin_ConA"/>
    <property type="match status" value="1"/>
</dbReference>
<reference evidence="24" key="1">
    <citation type="submission" date="2025-08" db="UniProtKB">
        <authorList>
            <consortium name="RefSeq"/>
        </authorList>
    </citation>
    <scope>IDENTIFICATION</scope>
    <source>
        <tissue evidence="24">Seedling</tissue>
    </source>
</reference>
<dbReference type="Pfam" id="PF00139">
    <property type="entry name" value="Lectin_legB"/>
    <property type="match status" value="1"/>
</dbReference>
<evidence type="ECO:0000256" key="14">
    <source>
        <dbReference type="ARBA" id="ARBA00022840"/>
    </source>
</evidence>
<organism evidence="23 24">
    <name type="scientific">Ziziphus jujuba</name>
    <name type="common">Chinese jujube</name>
    <name type="synonym">Ziziphus sativa</name>
    <dbReference type="NCBI Taxonomy" id="326968"/>
    <lineage>
        <taxon>Eukaryota</taxon>
        <taxon>Viridiplantae</taxon>
        <taxon>Streptophyta</taxon>
        <taxon>Embryophyta</taxon>
        <taxon>Tracheophyta</taxon>
        <taxon>Spermatophyta</taxon>
        <taxon>Magnoliopsida</taxon>
        <taxon>eudicotyledons</taxon>
        <taxon>Gunneridae</taxon>
        <taxon>Pentapetalae</taxon>
        <taxon>rosids</taxon>
        <taxon>fabids</taxon>
        <taxon>Rosales</taxon>
        <taxon>Rhamnaceae</taxon>
        <taxon>Paliureae</taxon>
        <taxon>Ziziphus</taxon>
    </lineage>
</organism>
<evidence type="ECO:0000256" key="5">
    <source>
        <dbReference type="ARBA" id="ARBA00012513"/>
    </source>
</evidence>
<dbReference type="Pfam" id="PF00069">
    <property type="entry name" value="Pkinase"/>
    <property type="match status" value="1"/>
</dbReference>
<dbReference type="InterPro" id="IPR008271">
    <property type="entry name" value="Ser/Thr_kinase_AS"/>
</dbReference>
<keyword evidence="23" id="KW-1185">Reference proteome</keyword>
<sequence length="693" mass="76831">MALCSSGHTHLQVQHLLSSLTFTIFLLLITIPYSSPLEFDYPVLDQTNRTLIAQGNTTYLGSGIELTKNKTHQIGHVLYFMDLKLWDKASGRVANFTTNFSFIVYSTNQAGKNGDGFAFFLAQPPFRIPYFTDGSRIGLMNEGGFASSSNPFVAVEFDTFPNRVDPQDMDEHVGINVNSMVSRKTTSWLCNITTWNVYNATVSYSSTTKNLSVSFTGYKDSVPVQQSLSDEIDLADYLPEMVTIGFSAANGKLTSRHILRSWSFRSEEVPTRTNSYTGLIVGLSIGVCAFIGVLSLICLCLWKWKKRNKREEENVLVLELSMDNDFERSSGARRFSYDELVAATNNFSEEEKLGQGGFGGVYRGFLQSIDSFVAIKKVSTGSEQGLKEYASEVKTISRLRHRNLVQLIGWCHRKKDLLLIYEFMSNGSLDSHLFKGKSSLTWAARYNIARGLASALLYLHEEWEQCVVHRDIKSSNVLLDSNFNAKLGDFGLARLVDHEKGSQTTVVAGTLGYLAPECFTTGIASRESDVYSFGVVILEIACGRKPIEPTTRGSHMGLVQWVWELYGMEKVLEAADPRLCGEFDEQQMERLMVVGLWCAHPDQTLRPSIKQAIYALDFEAPLPVLPPEMPLPTYGHPSVQRSNARATCGSEDGQLESSTNSTSNYTVSSRFTSSSGTASPCTALLASTQVGCV</sequence>
<dbReference type="GO" id="GO:0005886">
    <property type="term" value="C:plasma membrane"/>
    <property type="evidence" value="ECO:0007669"/>
    <property type="project" value="UniProtKB-SubCell"/>
</dbReference>
<evidence type="ECO:0000256" key="10">
    <source>
        <dbReference type="ARBA" id="ARBA00022729"/>
    </source>
</evidence>
<feature type="compositionally biased region" description="Low complexity" evidence="20">
    <location>
        <begin position="657"/>
        <end position="679"/>
    </location>
</feature>
<feature type="binding site" evidence="19">
    <location>
        <position position="377"/>
    </location>
    <ligand>
        <name>ATP</name>
        <dbReference type="ChEBI" id="CHEBI:30616"/>
    </ligand>
</feature>
<comment type="similarity">
    <text evidence="3">In the N-terminal section; belongs to the leguminous lectin family.</text>
</comment>
<name>A0A6P4ACX9_ZIZJJ</name>
<dbReference type="GO" id="GO:0005524">
    <property type="term" value="F:ATP binding"/>
    <property type="evidence" value="ECO:0007669"/>
    <property type="project" value="UniProtKB-UniRule"/>
</dbReference>
<dbReference type="Gene3D" id="3.30.200.20">
    <property type="entry name" value="Phosphorylase Kinase, domain 1"/>
    <property type="match status" value="1"/>
</dbReference>
<keyword evidence="17" id="KW-0675">Receptor</keyword>
<evidence type="ECO:0000256" key="20">
    <source>
        <dbReference type="SAM" id="MobiDB-lite"/>
    </source>
</evidence>
<keyword evidence="13" id="KW-0418">Kinase</keyword>
<dbReference type="GO" id="GO:0004674">
    <property type="term" value="F:protein serine/threonine kinase activity"/>
    <property type="evidence" value="ECO:0007669"/>
    <property type="project" value="UniProtKB-KW"/>
</dbReference>
<feature type="domain" description="Protein kinase" evidence="22">
    <location>
        <begin position="347"/>
        <end position="625"/>
    </location>
</feature>
<dbReference type="SUPFAM" id="SSF49899">
    <property type="entry name" value="Concanavalin A-like lectins/glucanases"/>
    <property type="match status" value="1"/>
</dbReference>
<dbReference type="PROSITE" id="PS00307">
    <property type="entry name" value="LECTIN_LEGUME_BETA"/>
    <property type="match status" value="1"/>
</dbReference>
<dbReference type="SMR" id="A0A6P4ACX9"/>
<evidence type="ECO:0000256" key="4">
    <source>
        <dbReference type="ARBA" id="ARBA00010217"/>
    </source>
</evidence>
<dbReference type="InterPro" id="IPR050528">
    <property type="entry name" value="L-type_Lectin-RKs"/>
</dbReference>
<comment type="subcellular location">
    <subcellularLocation>
        <location evidence="1">Cell membrane</location>
        <topology evidence="1">Single-pass type I membrane protein</topology>
    </subcellularLocation>
</comment>